<dbReference type="InterPro" id="IPR052422">
    <property type="entry name" value="Auxin_Ser/Thr_Kinase"/>
</dbReference>
<keyword evidence="4 11" id="KW-0732">Signal</keyword>
<feature type="compositionally biased region" description="Low complexity" evidence="10">
    <location>
        <begin position="218"/>
        <end position="229"/>
    </location>
</feature>
<sequence length="313" mass="34880">MWPIFLGLFRTFLGEVLRHLHFASDNLKGPIPLSFGKSSIQTLWLTSQTGDSRLNGTLTVLQNMSSLTQLWLEGNHFTGHLPDLSTLTRLEDLTLTGIVSSSSVYLSKLIFISFADDIFQGSARRIDGLSAGVCMQRVEEETILAGTISSDFSMLTSIEQLILSNNTLSGTLPNELTSLPNLKILDVSNNHLSGRVPYFMQNMIVNTDGNPDIRKDVSSPSPGASPGNSRIQNPSTGKLFNGTKIAIKRMEVQILSERRLKQFETEIAVLTKFATHSDPENIIYLVKWFRTMLIKQEKLQMAVDETIEFTKKL</sequence>
<evidence type="ECO:0000256" key="6">
    <source>
        <dbReference type="ARBA" id="ARBA00022989"/>
    </source>
</evidence>
<dbReference type="Pfam" id="PF00560">
    <property type="entry name" value="LRR_1"/>
    <property type="match status" value="3"/>
</dbReference>
<keyword evidence="8" id="KW-0675">Receptor</keyword>
<feature type="signal peptide" evidence="11">
    <location>
        <begin position="1"/>
        <end position="18"/>
    </location>
</feature>
<comment type="subcellular location">
    <subcellularLocation>
        <location evidence="1">Membrane</location>
        <topology evidence="1">Single-pass membrane protein</topology>
    </subcellularLocation>
</comment>
<dbReference type="PANTHER" id="PTHR47986:SF34">
    <property type="entry name" value="RECEPTOR-LIKE KINASE TMK2"/>
    <property type="match status" value="1"/>
</dbReference>
<feature type="chain" id="PRO_5042828672" evidence="11">
    <location>
        <begin position="19"/>
        <end position="313"/>
    </location>
</feature>
<evidence type="ECO:0000256" key="9">
    <source>
        <dbReference type="ARBA" id="ARBA00023180"/>
    </source>
</evidence>
<evidence type="ECO:0000313" key="13">
    <source>
        <dbReference type="Proteomes" id="UP001428341"/>
    </source>
</evidence>
<name>A0AAP0R1G3_9ROSI</name>
<accession>A0AAP0R1G3</accession>
<evidence type="ECO:0000256" key="11">
    <source>
        <dbReference type="SAM" id="SignalP"/>
    </source>
</evidence>
<keyword evidence="2" id="KW-0433">Leucine-rich repeat</keyword>
<keyword evidence="5" id="KW-0677">Repeat</keyword>
<evidence type="ECO:0000256" key="5">
    <source>
        <dbReference type="ARBA" id="ARBA00022737"/>
    </source>
</evidence>
<keyword evidence="7" id="KW-0472">Membrane</keyword>
<dbReference type="AlphaFoldDB" id="A0AAP0R1G3"/>
<dbReference type="Proteomes" id="UP001428341">
    <property type="component" value="Unassembled WGS sequence"/>
</dbReference>
<evidence type="ECO:0000256" key="10">
    <source>
        <dbReference type="SAM" id="MobiDB-lite"/>
    </source>
</evidence>
<dbReference type="InterPro" id="IPR032675">
    <property type="entry name" value="LRR_dom_sf"/>
</dbReference>
<dbReference type="SUPFAM" id="SSF52058">
    <property type="entry name" value="L domain-like"/>
    <property type="match status" value="1"/>
</dbReference>
<keyword evidence="13" id="KW-1185">Reference proteome</keyword>
<evidence type="ECO:0000256" key="4">
    <source>
        <dbReference type="ARBA" id="ARBA00022729"/>
    </source>
</evidence>
<dbReference type="EMBL" id="JBCGBO010000002">
    <property type="protein sequence ID" value="KAK9222959.1"/>
    <property type="molecule type" value="Genomic_DNA"/>
</dbReference>
<dbReference type="FunFam" id="3.80.10.10:FF:000129">
    <property type="entry name" value="Leucine-rich repeat receptor-like kinase"/>
    <property type="match status" value="1"/>
</dbReference>
<evidence type="ECO:0000313" key="12">
    <source>
        <dbReference type="EMBL" id="KAK9222959.1"/>
    </source>
</evidence>
<dbReference type="PANTHER" id="PTHR47986">
    <property type="entry name" value="OSJNBA0070M12.3 PROTEIN"/>
    <property type="match status" value="1"/>
</dbReference>
<evidence type="ECO:0000256" key="8">
    <source>
        <dbReference type="ARBA" id="ARBA00023170"/>
    </source>
</evidence>
<keyword evidence="9" id="KW-0325">Glycoprotein</keyword>
<proteinExistence type="predicted"/>
<dbReference type="GO" id="GO:0016020">
    <property type="term" value="C:membrane"/>
    <property type="evidence" value="ECO:0007669"/>
    <property type="project" value="UniProtKB-SubCell"/>
</dbReference>
<comment type="caution">
    <text evidence="12">The sequence shown here is derived from an EMBL/GenBank/DDBJ whole genome shotgun (WGS) entry which is preliminary data.</text>
</comment>
<reference evidence="12 13" key="1">
    <citation type="submission" date="2024-05" db="EMBL/GenBank/DDBJ databases">
        <title>Haplotype-resolved chromosome-level genome assembly of Huyou (Citrus changshanensis).</title>
        <authorList>
            <person name="Miao C."/>
            <person name="Chen W."/>
            <person name="Wu Y."/>
            <person name="Wang L."/>
            <person name="Zhao S."/>
            <person name="Grierson D."/>
            <person name="Xu C."/>
            <person name="Chen K."/>
        </authorList>
    </citation>
    <scope>NUCLEOTIDE SEQUENCE [LARGE SCALE GENOMIC DNA]</scope>
    <source>
        <strain evidence="12">01-14</strain>
        <tissue evidence="12">Leaf</tissue>
    </source>
</reference>
<dbReference type="Gene3D" id="3.80.10.10">
    <property type="entry name" value="Ribonuclease Inhibitor"/>
    <property type="match status" value="2"/>
</dbReference>
<protein>
    <submittedName>
        <fullName evidence="12">Uncharacterized protein</fullName>
    </submittedName>
</protein>
<keyword evidence="6" id="KW-1133">Transmembrane helix</keyword>
<keyword evidence="3" id="KW-0812">Transmembrane</keyword>
<dbReference type="InterPro" id="IPR001611">
    <property type="entry name" value="Leu-rich_rpt"/>
</dbReference>
<gene>
    <name evidence="12" type="ORF">WN944_011400</name>
</gene>
<feature type="region of interest" description="Disordered" evidence="10">
    <location>
        <begin position="210"/>
        <end position="237"/>
    </location>
</feature>
<evidence type="ECO:0000256" key="7">
    <source>
        <dbReference type="ARBA" id="ARBA00023136"/>
    </source>
</evidence>
<organism evidence="12 13">
    <name type="scientific">Citrus x changshan-huyou</name>
    <dbReference type="NCBI Taxonomy" id="2935761"/>
    <lineage>
        <taxon>Eukaryota</taxon>
        <taxon>Viridiplantae</taxon>
        <taxon>Streptophyta</taxon>
        <taxon>Embryophyta</taxon>
        <taxon>Tracheophyta</taxon>
        <taxon>Spermatophyta</taxon>
        <taxon>Magnoliopsida</taxon>
        <taxon>eudicotyledons</taxon>
        <taxon>Gunneridae</taxon>
        <taxon>Pentapetalae</taxon>
        <taxon>rosids</taxon>
        <taxon>malvids</taxon>
        <taxon>Sapindales</taxon>
        <taxon>Rutaceae</taxon>
        <taxon>Aurantioideae</taxon>
        <taxon>Citrus</taxon>
    </lineage>
</organism>
<evidence type="ECO:0000256" key="1">
    <source>
        <dbReference type="ARBA" id="ARBA00004167"/>
    </source>
</evidence>
<evidence type="ECO:0000256" key="2">
    <source>
        <dbReference type="ARBA" id="ARBA00022614"/>
    </source>
</evidence>
<dbReference type="PROSITE" id="PS51450">
    <property type="entry name" value="LRR"/>
    <property type="match status" value="1"/>
</dbReference>
<evidence type="ECO:0000256" key="3">
    <source>
        <dbReference type="ARBA" id="ARBA00022692"/>
    </source>
</evidence>